<dbReference type="Proteomes" id="UP001276840">
    <property type="component" value="Unassembled WGS sequence"/>
</dbReference>
<feature type="binding site" evidence="9">
    <location>
        <position position="249"/>
    </location>
    <ligand>
        <name>[4Fe-4S] cluster</name>
        <dbReference type="ChEBI" id="CHEBI:49883"/>
        <label>2</label>
    </ligand>
</feature>
<evidence type="ECO:0000256" key="7">
    <source>
        <dbReference type="ARBA" id="ARBA00023004"/>
    </source>
</evidence>
<dbReference type="InterPro" id="IPR013542">
    <property type="entry name" value="QueG_DUF1730"/>
</dbReference>
<sequence>MRTSISKTRTLRALIDAEAKRAGFEAVAVTSPGAIPLAPARLAEFVSDGFHGSMDWIAETVQRRAEPSTLWPEVRSIIVLAMNYGPDHDPRQILEKHDRGAISVYAQNRDYHDLMKGRLKEIAGKIVARAGGDVKVFVDTAPVMEKPLAEAAGIGWQGKHTNLVSRAHGSWLFLGTIFTTAELEPDHAEIDHCGSCRACLDVCPTDAFPAPYRLDARRCISYLTIENKGPIPREFREKIGNRIYGCDDCLAACPWNKFASAASEAKLAARDDLREPPLSELLKLDDAAFRAFFSGSPVKRIGRDRFLRNVLIAAGNSGDAALASSVRTLLGDVSPLVRGVAIWALARLVPHAEFSERAASGLKTEDDATVREEWLAPL</sequence>
<keyword evidence="12" id="KW-1185">Reference proteome</keyword>
<accession>A0ABU4ZNH3</accession>
<keyword evidence="5 9" id="KW-0671">Queuosine biosynthesis</keyword>
<dbReference type="HAMAP" id="MF_00916">
    <property type="entry name" value="QueG"/>
    <property type="match status" value="1"/>
</dbReference>
<keyword evidence="8 9" id="KW-0411">Iron-sulfur</keyword>
<dbReference type="InterPro" id="IPR004453">
    <property type="entry name" value="QueG"/>
</dbReference>
<feature type="binding site" evidence="9">
    <location>
        <position position="253"/>
    </location>
    <ligand>
        <name>[4Fe-4S] cluster</name>
        <dbReference type="ChEBI" id="CHEBI:49883"/>
        <label>1</label>
    </ligand>
</feature>
<feature type="binding site" evidence="9">
    <location>
        <position position="64"/>
    </location>
    <ligand>
        <name>cob(II)alamin</name>
        <dbReference type="ChEBI" id="CHEBI:16304"/>
    </ligand>
</feature>
<comment type="subcellular location">
    <subcellularLocation>
        <location evidence="9">Cytoplasm</location>
    </subcellularLocation>
</comment>
<comment type="subunit">
    <text evidence="9">Monomer.</text>
</comment>
<reference evidence="11 12" key="1">
    <citation type="submission" date="2023-08" db="EMBL/GenBank/DDBJ databases">
        <title>Implementing the SeqCode for naming new Mesorhizobium species isolated from Vachellia karroo root nodules.</title>
        <authorList>
            <person name="Van Lill M."/>
        </authorList>
    </citation>
    <scope>NUCLEOTIDE SEQUENCE [LARGE SCALE GENOMIC DNA]</scope>
    <source>
        <strain evidence="11 12">MSK 1335</strain>
    </source>
</reference>
<evidence type="ECO:0000256" key="8">
    <source>
        <dbReference type="ARBA" id="ARBA00023014"/>
    </source>
</evidence>
<feature type="binding site" evidence="9">
    <location>
        <position position="163"/>
    </location>
    <ligand>
        <name>cob(II)alamin</name>
        <dbReference type="ChEBI" id="CHEBI:16304"/>
    </ligand>
</feature>
<feature type="binding site" evidence="9">
    <location>
        <position position="219"/>
    </location>
    <ligand>
        <name>[4Fe-4S] cluster</name>
        <dbReference type="ChEBI" id="CHEBI:49883"/>
        <label>2</label>
    </ligand>
</feature>
<feature type="binding site" evidence="9">
    <location>
        <position position="221"/>
    </location>
    <ligand>
        <name>cob(II)alamin</name>
        <dbReference type="ChEBI" id="CHEBI:16304"/>
    </ligand>
</feature>
<gene>
    <name evidence="9 11" type="primary">queG</name>
    <name evidence="11" type="ORF">RFM68_13610</name>
</gene>
<dbReference type="PANTHER" id="PTHR30002">
    <property type="entry name" value="EPOXYQUEUOSINE REDUCTASE"/>
    <property type="match status" value="1"/>
</dbReference>
<dbReference type="PROSITE" id="PS00198">
    <property type="entry name" value="4FE4S_FER_1"/>
    <property type="match status" value="1"/>
</dbReference>
<evidence type="ECO:0000256" key="2">
    <source>
        <dbReference type="ARBA" id="ARBA00022490"/>
    </source>
</evidence>
<feature type="binding site" evidence="9">
    <location>
        <position position="203"/>
    </location>
    <ligand>
        <name>[4Fe-4S] cluster</name>
        <dbReference type="ChEBI" id="CHEBI:49883"/>
        <label>2</label>
    </ligand>
</feature>
<dbReference type="SUPFAM" id="SSF46548">
    <property type="entry name" value="alpha-helical ferredoxin"/>
    <property type="match status" value="1"/>
</dbReference>
<comment type="caution">
    <text evidence="9">Lacks conserved residue(s) required for the propagation of feature annotation.</text>
</comment>
<dbReference type="InterPro" id="IPR017896">
    <property type="entry name" value="4Fe4S_Fe-S-bd"/>
</dbReference>
<comment type="cofactor">
    <cofactor evidence="9">
        <name>[4Fe-4S] cluster</name>
        <dbReference type="ChEBI" id="CHEBI:49883"/>
    </cofactor>
    <text evidence="9">Binds 2 [4Fe-4S] clusters per monomer.</text>
</comment>
<evidence type="ECO:0000256" key="9">
    <source>
        <dbReference type="HAMAP-Rule" id="MF_00916"/>
    </source>
</evidence>
<keyword evidence="1 9" id="KW-0004">4Fe-4S</keyword>
<evidence type="ECO:0000256" key="6">
    <source>
        <dbReference type="ARBA" id="ARBA00023002"/>
    </source>
</evidence>
<keyword evidence="7 9" id="KW-0408">Iron</keyword>
<evidence type="ECO:0000256" key="1">
    <source>
        <dbReference type="ARBA" id="ARBA00022485"/>
    </source>
</evidence>
<name>A0ABU4ZNH3_9HYPH</name>
<dbReference type="Pfam" id="PF13484">
    <property type="entry name" value="Fer4_16"/>
    <property type="match status" value="1"/>
</dbReference>
<evidence type="ECO:0000313" key="12">
    <source>
        <dbReference type="Proteomes" id="UP001276840"/>
    </source>
</evidence>
<evidence type="ECO:0000256" key="4">
    <source>
        <dbReference type="ARBA" id="ARBA00022723"/>
    </source>
</evidence>
<dbReference type="NCBIfam" id="TIGR00276">
    <property type="entry name" value="tRNA epoxyqueuosine(34) reductase QueG"/>
    <property type="match status" value="1"/>
</dbReference>
<comment type="cofactor">
    <cofactor evidence="9">
        <name>cob(II)alamin</name>
        <dbReference type="ChEBI" id="CHEBI:16304"/>
    </cofactor>
</comment>
<dbReference type="Gene3D" id="3.30.70.20">
    <property type="match status" value="1"/>
</dbReference>
<protein>
    <recommendedName>
        <fullName evidence="9">Epoxyqueuosine reductase</fullName>
        <ecNumber evidence="9">1.17.99.6</ecNumber>
    </recommendedName>
    <alternativeName>
        <fullName evidence="9">Queuosine biosynthesis protein QueG</fullName>
    </alternativeName>
</protein>
<dbReference type="InterPro" id="IPR017900">
    <property type="entry name" value="4Fe4S_Fe_S_CS"/>
</dbReference>
<organism evidence="11 12">
    <name type="scientific">Mesorhizobium montanum</name>
    <dbReference type="NCBI Taxonomy" id="3072323"/>
    <lineage>
        <taxon>Bacteria</taxon>
        <taxon>Pseudomonadati</taxon>
        <taxon>Pseudomonadota</taxon>
        <taxon>Alphaproteobacteria</taxon>
        <taxon>Hyphomicrobiales</taxon>
        <taxon>Phyllobacteriaceae</taxon>
        <taxon>Mesorhizobium</taxon>
    </lineage>
</organism>
<evidence type="ECO:0000256" key="3">
    <source>
        <dbReference type="ARBA" id="ARBA00022694"/>
    </source>
</evidence>
<dbReference type="RefSeq" id="WP_320233491.1">
    <property type="nucleotide sequence ID" value="NZ_JAVIJF010000008.1"/>
</dbReference>
<feature type="binding site" evidence="9">
    <location>
        <position position="193"/>
    </location>
    <ligand>
        <name>[4Fe-4S] cluster</name>
        <dbReference type="ChEBI" id="CHEBI:49883"/>
        <label>1</label>
    </ligand>
</feature>
<feature type="binding site" evidence="9">
    <location>
        <position position="228"/>
    </location>
    <ligand>
        <name>tRNA</name>
        <dbReference type="ChEBI" id="CHEBI:17843"/>
    </ligand>
</feature>
<comment type="pathway">
    <text evidence="9">tRNA modification; tRNA-queuosine biosynthesis.</text>
</comment>
<dbReference type="Pfam" id="PF08331">
    <property type="entry name" value="QueG_DUF1730"/>
    <property type="match status" value="1"/>
</dbReference>
<dbReference type="EMBL" id="JAVIJF010000008">
    <property type="protein sequence ID" value="MDX8525551.1"/>
    <property type="molecule type" value="Genomic_DNA"/>
</dbReference>
<keyword evidence="4 9" id="KW-0479">Metal-binding</keyword>
<dbReference type="PROSITE" id="PS51379">
    <property type="entry name" value="4FE4S_FER_2"/>
    <property type="match status" value="1"/>
</dbReference>
<keyword evidence="9" id="KW-0846">Cobalamin</keyword>
<keyword evidence="2 9" id="KW-0963">Cytoplasm</keyword>
<dbReference type="PANTHER" id="PTHR30002:SF4">
    <property type="entry name" value="EPOXYQUEUOSINE REDUCTASE"/>
    <property type="match status" value="1"/>
</dbReference>
<evidence type="ECO:0000256" key="5">
    <source>
        <dbReference type="ARBA" id="ARBA00022785"/>
    </source>
</evidence>
<feature type="binding site" evidence="9">
    <location>
        <position position="139"/>
    </location>
    <ligand>
        <name>cob(II)alamin</name>
        <dbReference type="ChEBI" id="CHEBI:16304"/>
    </ligand>
</feature>
<keyword evidence="9" id="KW-0170">Cobalt</keyword>
<keyword evidence="6 9" id="KW-0560">Oxidoreductase</keyword>
<comment type="similarity">
    <text evidence="9">Belongs to the QueG family.</text>
</comment>
<evidence type="ECO:0000313" key="11">
    <source>
        <dbReference type="EMBL" id="MDX8525551.1"/>
    </source>
</evidence>
<feature type="binding site" evidence="9">
    <location>
        <position position="196"/>
    </location>
    <ligand>
        <name>[4Fe-4S] cluster</name>
        <dbReference type="ChEBI" id="CHEBI:49883"/>
        <label>1</label>
    </ligand>
</feature>
<comment type="catalytic activity">
    <reaction evidence="9">
        <text>epoxyqueuosine(34) in tRNA + AH2 = queuosine(34) in tRNA + A + H2O</text>
        <dbReference type="Rhea" id="RHEA:32159"/>
        <dbReference type="Rhea" id="RHEA-COMP:18571"/>
        <dbReference type="Rhea" id="RHEA-COMP:18582"/>
        <dbReference type="ChEBI" id="CHEBI:13193"/>
        <dbReference type="ChEBI" id="CHEBI:15377"/>
        <dbReference type="ChEBI" id="CHEBI:17499"/>
        <dbReference type="ChEBI" id="CHEBI:194431"/>
        <dbReference type="ChEBI" id="CHEBI:194443"/>
        <dbReference type="EC" id="1.17.99.6"/>
    </reaction>
</comment>
<feature type="active site" description="Proton donor" evidence="9">
    <location>
        <position position="139"/>
    </location>
</feature>
<comment type="function">
    <text evidence="9">Catalyzes the conversion of epoxyqueuosine (oQ) to queuosine (Q), which is a hypermodified base found in the wobble positions of tRNA(Asp), tRNA(Asn), tRNA(His) and tRNA(Tyr).</text>
</comment>
<feature type="binding site" evidence="9">
    <location>
        <begin position="246"/>
        <end position="247"/>
    </location>
    <ligand>
        <name>cob(II)alamin</name>
        <dbReference type="ChEBI" id="CHEBI:16304"/>
    </ligand>
</feature>
<keyword evidence="3 9" id="KW-0819">tRNA processing</keyword>
<comment type="caution">
    <text evidence="11">The sequence shown here is derived from an EMBL/GenBank/DDBJ whole genome shotgun (WGS) entry which is preliminary data.</text>
</comment>
<feature type="binding site" evidence="9">
    <location>
        <position position="199"/>
    </location>
    <ligand>
        <name>[4Fe-4S] cluster</name>
        <dbReference type="ChEBI" id="CHEBI:49883"/>
        <label>1</label>
    </ligand>
</feature>
<dbReference type="EC" id="1.17.99.6" evidence="9"/>
<dbReference type="GO" id="GO:0052693">
    <property type="term" value="F:epoxyqueuosine reductase activity"/>
    <property type="evidence" value="ECO:0007669"/>
    <property type="project" value="UniProtKB-EC"/>
</dbReference>
<feature type="domain" description="4Fe-4S ferredoxin-type" evidence="10">
    <location>
        <begin position="183"/>
        <end position="213"/>
    </location>
</feature>
<feature type="binding site" evidence="9">
    <location>
        <position position="246"/>
    </location>
    <ligand>
        <name>[4Fe-4S] cluster</name>
        <dbReference type="ChEBI" id="CHEBI:49883"/>
        <label>2</label>
    </ligand>
</feature>
<proteinExistence type="inferred from homology"/>
<evidence type="ECO:0000259" key="10">
    <source>
        <dbReference type="PROSITE" id="PS51379"/>
    </source>
</evidence>
<feature type="binding site" evidence="9">
    <location>
        <position position="174"/>
    </location>
    <ligand>
        <name>cob(II)alamin</name>
        <dbReference type="ChEBI" id="CHEBI:16304"/>
    </ligand>
</feature>